<protein>
    <recommendedName>
        <fullName evidence="10">Flavodoxin-like fold domain-containing protein</fullName>
    </recommendedName>
</protein>
<keyword evidence="4" id="KW-1003">Cell membrane</keyword>
<feature type="transmembrane region" description="Helical" evidence="9">
    <location>
        <begin position="326"/>
        <end position="345"/>
    </location>
</feature>
<organism evidence="11 12">
    <name type="scientific">Sphingobacterium kyonggiense</name>
    <dbReference type="NCBI Taxonomy" id="714075"/>
    <lineage>
        <taxon>Bacteria</taxon>
        <taxon>Pseudomonadati</taxon>
        <taxon>Bacteroidota</taxon>
        <taxon>Sphingobacteriia</taxon>
        <taxon>Sphingobacteriales</taxon>
        <taxon>Sphingobacteriaceae</taxon>
        <taxon>Sphingobacterium</taxon>
    </lineage>
</organism>
<comment type="pathway">
    <text evidence="2">Quinol/quinone metabolism; menaquinone biosynthesis.</text>
</comment>
<dbReference type="Proteomes" id="UP001500101">
    <property type="component" value="Unassembled WGS sequence"/>
</dbReference>
<dbReference type="Pfam" id="PF02525">
    <property type="entry name" value="Flavodoxin_2"/>
    <property type="match status" value="1"/>
</dbReference>
<dbReference type="PANTHER" id="PTHR13929">
    <property type="entry name" value="1,4-DIHYDROXY-2-NAPHTHOATE OCTAPRENYLTRANSFERASE"/>
    <property type="match status" value="1"/>
</dbReference>
<keyword evidence="5" id="KW-0808">Transferase</keyword>
<evidence type="ECO:0000256" key="7">
    <source>
        <dbReference type="ARBA" id="ARBA00022989"/>
    </source>
</evidence>
<dbReference type="InterPro" id="IPR003680">
    <property type="entry name" value="Flavodoxin_fold"/>
</dbReference>
<dbReference type="PANTHER" id="PTHR13929:SF0">
    <property type="entry name" value="UBIA PRENYLTRANSFERASE DOMAIN-CONTAINING PROTEIN 1"/>
    <property type="match status" value="1"/>
</dbReference>
<dbReference type="Gene3D" id="1.10.357.140">
    <property type="entry name" value="UbiA prenyltransferase"/>
    <property type="match status" value="1"/>
</dbReference>
<name>A0ABP7YNZ7_9SPHI</name>
<keyword evidence="6 9" id="KW-0812">Transmembrane</keyword>
<feature type="transmembrane region" description="Helical" evidence="9">
    <location>
        <begin position="357"/>
        <end position="379"/>
    </location>
</feature>
<dbReference type="EMBL" id="BAAAZI010000006">
    <property type="protein sequence ID" value="GAA4138604.1"/>
    <property type="molecule type" value="Genomic_DNA"/>
</dbReference>
<keyword evidence="12" id="KW-1185">Reference proteome</keyword>
<evidence type="ECO:0000256" key="1">
    <source>
        <dbReference type="ARBA" id="ARBA00004141"/>
    </source>
</evidence>
<keyword evidence="7 9" id="KW-1133">Transmembrane helix</keyword>
<feature type="transmembrane region" description="Helical" evidence="9">
    <location>
        <begin position="486"/>
        <end position="506"/>
    </location>
</feature>
<dbReference type="Pfam" id="PF01040">
    <property type="entry name" value="UbiA"/>
    <property type="match status" value="1"/>
</dbReference>
<dbReference type="CDD" id="cd13962">
    <property type="entry name" value="PT_UbiA_UBIAD1"/>
    <property type="match status" value="1"/>
</dbReference>
<evidence type="ECO:0000313" key="11">
    <source>
        <dbReference type="EMBL" id="GAA4138604.1"/>
    </source>
</evidence>
<feature type="transmembrane region" description="Helical" evidence="9">
    <location>
        <begin position="426"/>
        <end position="445"/>
    </location>
</feature>
<feature type="domain" description="Flavodoxin-like fold" evidence="10">
    <location>
        <begin position="7"/>
        <end position="183"/>
    </location>
</feature>
<feature type="transmembrane region" description="Helical" evidence="9">
    <location>
        <begin position="220"/>
        <end position="238"/>
    </location>
</feature>
<feature type="transmembrane region" description="Helical" evidence="9">
    <location>
        <begin position="457"/>
        <end position="474"/>
    </location>
</feature>
<evidence type="ECO:0000256" key="9">
    <source>
        <dbReference type="SAM" id="Phobius"/>
    </source>
</evidence>
<keyword evidence="3" id="KW-0474">Menaquinone biosynthesis</keyword>
<gene>
    <name evidence="11" type="ORF">GCM10022216_15850</name>
</gene>
<dbReference type="InterPro" id="IPR029039">
    <property type="entry name" value="Flavoprotein-like_sf"/>
</dbReference>
<sequence>MNKMGLHILLIFGHPRKDSYCAALADQYIRGAQDAQVQIRRLDLIDLEFEPQVLVPSPQKQFVEPDLVLAKELILWADHLVFVFPTWWGNVPALVKGFLDRCFVPGFAFREIQFDHYEKMLSPRTAQIITTMDTPVLVDQLFNGSPLKKSLINATLKFCGVSPVRMFKASPIKHSSLEQKEAWLKEAYALGISLNKGVLSPWDKFKKQINPWVKAIRLQFYPMTFFAYAIGAFAFIGTTGNINIPFFLLAYLLLFLLEVIVVFHNDFNDFETDKRNQSFSMFSGGSRVLVSGVLQKEQLRNAIKILLVFCAILTTLVSWLSVNSFVLNIGLILVFFLLAMSYTANPLKLSYRGLGEITVGFTHSFATILYAYVLFGGAITDTFPWLLGIPLFLAIVPAIMMAGIPDYEADMAVGKRTLAVQWGKTILARVAAVLVIAAVGSVFLIENLNGFRIEYGWPIYIGLLHGIYLSYLLFKFANKRDKPNRIDGIMAVALSYIMWFVLLPFFKLM</sequence>
<feature type="transmembrane region" description="Helical" evidence="9">
    <location>
        <begin position="385"/>
        <end position="405"/>
    </location>
</feature>
<dbReference type="InterPro" id="IPR026046">
    <property type="entry name" value="UBIAD1"/>
</dbReference>
<reference evidence="12" key="1">
    <citation type="journal article" date="2019" name="Int. J. Syst. Evol. Microbiol.">
        <title>The Global Catalogue of Microorganisms (GCM) 10K type strain sequencing project: providing services to taxonomists for standard genome sequencing and annotation.</title>
        <authorList>
            <consortium name="The Broad Institute Genomics Platform"/>
            <consortium name="The Broad Institute Genome Sequencing Center for Infectious Disease"/>
            <person name="Wu L."/>
            <person name="Ma J."/>
        </authorList>
    </citation>
    <scope>NUCLEOTIDE SEQUENCE [LARGE SCALE GENOMIC DNA]</scope>
    <source>
        <strain evidence="12">JCM 16704</strain>
    </source>
</reference>
<evidence type="ECO:0000259" key="10">
    <source>
        <dbReference type="Pfam" id="PF02525"/>
    </source>
</evidence>
<evidence type="ECO:0000256" key="8">
    <source>
        <dbReference type="ARBA" id="ARBA00023136"/>
    </source>
</evidence>
<evidence type="ECO:0000256" key="4">
    <source>
        <dbReference type="ARBA" id="ARBA00022475"/>
    </source>
</evidence>
<evidence type="ECO:0000256" key="2">
    <source>
        <dbReference type="ARBA" id="ARBA00004863"/>
    </source>
</evidence>
<evidence type="ECO:0000313" key="12">
    <source>
        <dbReference type="Proteomes" id="UP001500101"/>
    </source>
</evidence>
<proteinExistence type="predicted"/>
<dbReference type="InterPro" id="IPR044878">
    <property type="entry name" value="UbiA_sf"/>
</dbReference>
<accession>A0ABP7YNZ7</accession>
<dbReference type="InterPro" id="IPR000537">
    <property type="entry name" value="UbiA_prenyltransferase"/>
</dbReference>
<comment type="caution">
    <text evidence="11">The sequence shown here is derived from an EMBL/GenBank/DDBJ whole genome shotgun (WGS) entry which is preliminary data.</text>
</comment>
<keyword evidence="8 9" id="KW-0472">Membrane</keyword>
<dbReference type="Gene3D" id="3.40.50.360">
    <property type="match status" value="1"/>
</dbReference>
<evidence type="ECO:0000256" key="5">
    <source>
        <dbReference type="ARBA" id="ARBA00022679"/>
    </source>
</evidence>
<evidence type="ECO:0000256" key="3">
    <source>
        <dbReference type="ARBA" id="ARBA00022428"/>
    </source>
</evidence>
<comment type="subcellular location">
    <subcellularLocation>
        <location evidence="1">Membrane</location>
        <topology evidence="1">Multi-pass membrane protein</topology>
    </subcellularLocation>
</comment>
<feature type="transmembrane region" description="Helical" evidence="9">
    <location>
        <begin position="302"/>
        <end position="320"/>
    </location>
</feature>
<dbReference type="SUPFAM" id="SSF52218">
    <property type="entry name" value="Flavoproteins"/>
    <property type="match status" value="1"/>
</dbReference>
<evidence type="ECO:0000256" key="6">
    <source>
        <dbReference type="ARBA" id="ARBA00022692"/>
    </source>
</evidence>
<feature type="transmembrane region" description="Helical" evidence="9">
    <location>
        <begin position="244"/>
        <end position="265"/>
    </location>
</feature>